<dbReference type="Proteomes" id="UP001055149">
    <property type="component" value="Unassembled WGS sequence"/>
</dbReference>
<evidence type="ECO:0000259" key="3">
    <source>
        <dbReference type="Pfam" id="PF00535"/>
    </source>
</evidence>
<comment type="caution">
    <text evidence="4">The sequence shown here is derived from an EMBL/GenBank/DDBJ whole genome shotgun (WGS) entry which is preliminary data.</text>
</comment>
<keyword evidence="2 4" id="KW-0808">Transferase</keyword>
<evidence type="ECO:0000256" key="1">
    <source>
        <dbReference type="ARBA" id="ARBA00022676"/>
    </source>
</evidence>
<evidence type="ECO:0000256" key="2">
    <source>
        <dbReference type="ARBA" id="ARBA00022679"/>
    </source>
</evidence>
<dbReference type="Gene3D" id="3.90.550.10">
    <property type="entry name" value="Spore Coat Polysaccharide Biosynthesis Protein SpsA, Chain A"/>
    <property type="match status" value="1"/>
</dbReference>
<organism evidence="4 5">
    <name type="scientific">Ligilactobacillus pabuli</name>
    <dbReference type="NCBI Taxonomy" id="2886039"/>
    <lineage>
        <taxon>Bacteria</taxon>
        <taxon>Bacillati</taxon>
        <taxon>Bacillota</taxon>
        <taxon>Bacilli</taxon>
        <taxon>Lactobacillales</taxon>
        <taxon>Lactobacillaceae</taxon>
        <taxon>Ligilactobacillus</taxon>
    </lineage>
</organism>
<dbReference type="PANTHER" id="PTHR22916">
    <property type="entry name" value="GLYCOSYLTRANSFERASE"/>
    <property type="match status" value="1"/>
</dbReference>
<keyword evidence="5" id="KW-1185">Reference proteome</keyword>
<dbReference type="GO" id="GO:0016740">
    <property type="term" value="F:transferase activity"/>
    <property type="evidence" value="ECO:0007669"/>
    <property type="project" value="UniProtKB-KW"/>
</dbReference>
<sequence>MEEKNSIRLSIIIPVYNVKEYLSTCLESIISQDLSNVEVLLINDGSTDNSDQICLEYCKRDKHFLFFNKQNGGLSDARNYGISKARGTYLQFVDSDDVLLKHAIRIIKRIVGQSKTDVLKINFKRFQEDKNELLVNDNSMNIQVVKSEELVEDIFYNRTQSYTWSYIVKKSIFIDNDIFFPIGRNYEDMATTCKLLIKAKNAVLVDNQMYGYRNRENSISNSSNAKNALDIVNNLSSVENFFELLPINIYDSGYINFELYYLLLAFQESGYKSFRIKRKIIDEYNNHSKKVSIRYRVAYYSVRLGLYKTIQKFRKKIASLK</sequence>
<accession>A0ABQ5JN18</accession>
<dbReference type="Pfam" id="PF00535">
    <property type="entry name" value="Glycos_transf_2"/>
    <property type="match status" value="1"/>
</dbReference>
<dbReference type="PANTHER" id="PTHR22916:SF51">
    <property type="entry name" value="GLYCOSYLTRANSFERASE EPSH-RELATED"/>
    <property type="match status" value="1"/>
</dbReference>
<evidence type="ECO:0000313" key="5">
    <source>
        <dbReference type="Proteomes" id="UP001055149"/>
    </source>
</evidence>
<dbReference type="InterPro" id="IPR001173">
    <property type="entry name" value="Glyco_trans_2-like"/>
</dbReference>
<reference evidence="4" key="1">
    <citation type="journal article" date="2022" name="Int. J. Syst. Evol. Microbiol.">
        <title>A novel species of lactic acid bacteria, Ligilactobacillus pabuli sp. nov., isolated from alfalfa silage.</title>
        <authorList>
            <person name="Tohno M."/>
            <person name="Tanizawa Y."/>
            <person name="Sawada H."/>
            <person name="Sakamoto M."/>
            <person name="Ohkuma M."/>
            <person name="Kobayashi H."/>
        </authorList>
    </citation>
    <scope>NUCLEOTIDE SEQUENCE</scope>
    <source>
        <strain evidence="4">AF129</strain>
    </source>
</reference>
<gene>
    <name evidence="4" type="ORF">LPAF129_20050</name>
</gene>
<dbReference type="RefSeq" id="WP_244056827.1">
    <property type="nucleotide sequence ID" value="NZ_BQXH01000026.1"/>
</dbReference>
<name>A0ABQ5JN18_9LACO</name>
<dbReference type="InterPro" id="IPR029044">
    <property type="entry name" value="Nucleotide-diphossugar_trans"/>
</dbReference>
<protein>
    <submittedName>
        <fullName evidence="4">Family 2 glycosyl transferase</fullName>
    </submittedName>
</protein>
<dbReference type="SUPFAM" id="SSF53448">
    <property type="entry name" value="Nucleotide-diphospho-sugar transferases"/>
    <property type="match status" value="1"/>
</dbReference>
<feature type="domain" description="Glycosyltransferase 2-like" evidence="3">
    <location>
        <begin position="10"/>
        <end position="139"/>
    </location>
</feature>
<dbReference type="EMBL" id="BQXH01000026">
    <property type="protein sequence ID" value="GKS82319.1"/>
    <property type="molecule type" value="Genomic_DNA"/>
</dbReference>
<dbReference type="CDD" id="cd00761">
    <property type="entry name" value="Glyco_tranf_GTA_type"/>
    <property type="match status" value="1"/>
</dbReference>
<proteinExistence type="predicted"/>
<keyword evidence="1" id="KW-0328">Glycosyltransferase</keyword>
<evidence type="ECO:0000313" key="4">
    <source>
        <dbReference type="EMBL" id="GKS82319.1"/>
    </source>
</evidence>